<dbReference type="AlphaFoldDB" id="A0A1F7TLY3"/>
<evidence type="ECO:0000256" key="2">
    <source>
        <dbReference type="SAM" id="Phobius"/>
    </source>
</evidence>
<feature type="domain" description="ABC1 atypical kinase-like" evidence="3">
    <location>
        <begin position="107"/>
        <end position="351"/>
    </location>
</feature>
<evidence type="ECO:0000313" key="4">
    <source>
        <dbReference type="EMBL" id="OGL66554.1"/>
    </source>
</evidence>
<keyword evidence="2" id="KW-1133">Transmembrane helix</keyword>
<dbReference type="STRING" id="1802385.A2856_02600"/>
<sequence length="566" mass="64057">MAVPHRPRLKRAREVIGVFYDFGFGAWISRMKLHYAVPIHKRWMRMVRRGNDLACPIEAEAMAECADLPQNLRLAFERLGGTYVKLGQMLSLRADLVTQPVADELRKLQDRVPPFPFEQVKASIEKELGKPLTKLFRSFDKKPVGAASLAQVHRAVLPNGKTVAVKVLRPDIEALAREDIALLQWFAKLLEDRIPATRPYQPRRTIEEFREWTLRELNLVNEGVNVEHFRTLYKDDEQVFIPGVHWDHTTARVLTIDFSHGIHMDDFASYGKIRCSRKVVAEIGAKLVYSQFFEHGFFHGDPHPGNFFVLPDNVVCLHDFGIVGHIDEKTRRELIGCFVDFLEKDADGAINHVLHMARTDNRSDMDGFRRDVTVILERWFYSPTAGERLSMAFYRMVVNGASHGVTFPSSVVLLAKAIVTMEGMALLLDPKFDVAEKLRPYLQRIMTLDLKPERLAKRGRDVLLDAANLLEDAPEAARKLMKLAQSEEIGIKVDAMDFDAIKEEIDRQADIKFLTLFLVADLLATAVLLHLEGVERVAGIPFGAAGLVIGTVLGLLVLSKIRQKPS</sequence>
<comment type="similarity">
    <text evidence="1">Belongs to the protein kinase superfamily. ADCK protein kinase family.</text>
</comment>
<comment type="caution">
    <text evidence="4">The sequence shown here is derived from an EMBL/GenBank/DDBJ whole genome shotgun (WGS) entry which is preliminary data.</text>
</comment>
<organism evidence="4 5">
    <name type="scientific">Candidatus Uhrbacteria bacterium RIFCSPHIGHO2_01_FULL_63_20</name>
    <dbReference type="NCBI Taxonomy" id="1802385"/>
    <lineage>
        <taxon>Bacteria</taxon>
        <taxon>Candidatus Uhriibacteriota</taxon>
    </lineage>
</organism>
<name>A0A1F7TLY3_9BACT</name>
<dbReference type="InterPro" id="IPR050154">
    <property type="entry name" value="UbiB_kinase"/>
</dbReference>
<dbReference type="Pfam" id="PF03109">
    <property type="entry name" value="ABC1"/>
    <property type="match status" value="1"/>
</dbReference>
<accession>A0A1F7TLY3</accession>
<dbReference type="CDD" id="cd05121">
    <property type="entry name" value="ABC1_ADCK3-like"/>
    <property type="match status" value="1"/>
</dbReference>
<protein>
    <recommendedName>
        <fullName evidence="3">ABC1 atypical kinase-like domain-containing protein</fullName>
    </recommendedName>
</protein>
<dbReference type="EMBL" id="MGDT01000007">
    <property type="protein sequence ID" value="OGL66554.1"/>
    <property type="molecule type" value="Genomic_DNA"/>
</dbReference>
<dbReference type="SUPFAM" id="SSF56112">
    <property type="entry name" value="Protein kinase-like (PK-like)"/>
    <property type="match status" value="1"/>
</dbReference>
<dbReference type="InterPro" id="IPR004147">
    <property type="entry name" value="ABC1_dom"/>
</dbReference>
<evidence type="ECO:0000256" key="1">
    <source>
        <dbReference type="ARBA" id="ARBA00009670"/>
    </source>
</evidence>
<gene>
    <name evidence="4" type="ORF">A2856_02600</name>
</gene>
<dbReference type="InterPro" id="IPR011009">
    <property type="entry name" value="Kinase-like_dom_sf"/>
</dbReference>
<evidence type="ECO:0000313" key="5">
    <source>
        <dbReference type="Proteomes" id="UP000177885"/>
    </source>
</evidence>
<dbReference type="Proteomes" id="UP000177885">
    <property type="component" value="Unassembled WGS sequence"/>
</dbReference>
<proteinExistence type="inferred from homology"/>
<dbReference type="PANTHER" id="PTHR10566">
    <property type="entry name" value="CHAPERONE-ACTIVITY OF BC1 COMPLEX CABC1 -RELATED"/>
    <property type="match status" value="1"/>
</dbReference>
<keyword evidence="2" id="KW-0812">Transmembrane</keyword>
<evidence type="ECO:0000259" key="3">
    <source>
        <dbReference type="Pfam" id="PF03109"/>
    </source>
</evidence>
<keyword evidence="2" id="KW-0472">Membrane</keyword>
<feature type="transmembrane region" description="Helical" evidence="2">
    <location>
        <begin position="537"/>
        <end position="558"/>
    </location>
</feature>
<dbReference type="PANTHER" id="PTHR10566:SF113">
    <property type="entry name" value="PROTEIN ACTIVITY OF BC1 COMPLEX KINASE 7, CHLOROPLASTIC"/>
    <property type="match status" value="1"/>
</dbReference>
<reference evidence="4 5" key="1">
    <citation type="journal article" date="2016" name="Nat. Commun.">
        <title>Thousands of microbial genomes shed light on interconnected biogeochemical processes in an aquifer system.</title>
        <authorList>
            <person name="Anantharaman K."/>
            <person name="Brown C.T."/>
            <person name="Hug L.A."/>
            <person name="Sharon I."/>
            <person name="Castelle C.J."/>
            <person name="Probst A.J."/>
            <person name="Thomas B.C."/>
            <person name="Singh A."/>
            <person name="Wilkins M.J."/>
            <person name="Karaoz U."/>
            <person name="Brodie E.L."/>
            <person name="Williams K.H."/>
            <person name="Hubbard S.S."/>
            <person name="Banfield J.F."/>
        </authorList>
    </citation>
    <scope>NUCLEOTIDE SEQUENCE [LARGE SCALE GENOMIC DNA]</scope>
</reference>